<dbReference type="GO" id="GO:0005829">
    <property type="term" value="C:cytosol"/>
    <property type="evidence" value="ECO:0007669"/>
    <property type="project" value="TreeGrafter"/>
</dbReference>
<evidence type="ECO:0000256" key="4">
    <source>
        <dbReference type="ARBA" id="ARBA00005812"/>
    </source>
</evidence>
<proteinExistence type="inferred from homology"/>
<evidence type="ECO:0000313" key="16">
    <source>
        <dbReference type="Proteomes" id="UP000285278"/>
    </source>
</evidence>
<evidence type="ECO:0000256" key="5">
    <source>
        <dbReference type="ARBA" id="ARBA00013068"/>
    </source>
</evidence>
<dbReference type="OrthoDB" id="9803995at2"/>
<dbReference type="AlphaFoldDB" id="A0A418Q5G9"/>
<dbReference type="Pfam" id="PF01116">
    <property type="entry name" value="F_bP_aldolase"/>
    <property type="match status" value="1"/>
</dbReference>
<dbReference type="GO" id="GO:0004332">
    <property type="term" value="F:fructose-bisphosphate aldolase activity"/>
    <property type="evidence" value="ECO:0007669"/>
    <property type="project" value="UniProtKB-EC"/>
</dbReference>
<dbReference type="RefSeq" id="WP_119665150.1">
    <property type="nucleotide sequence ID" value="NZ_QXJK01000011.1"/>
</dbReference>
<feature type="active site" description="Proton donor" evidence="11">
    <location>
        <position position="95"/>
    </location>
</feature>
<dbReference type="PIRSF" id="PIRSF001359">
    <property type="entry name" value="F_bP_aldolase_II"/>
    <property type="match status" value="1"/>
</dbReference>
<evidence type="ECO:0000313" key="15">
    <source>
        <dbReference type="EMBL" id="RIX33883.1"/>
    </source>
</evidence>
<accession>A0A418Q5G9</accession>
<dbReference type="NCBIfam" id="NF006628">
    <property type="entry name" value="PRK09197.1"/>
    <property type="match status" value="1"/>
</dbReference>
<gene>
    <name evidence="15" type="ORF">D3M95_09325</name>
</gene>
<dbReference type="InterPro" id="IPR013785">
    <property type="entry name" value="Aldolase_TIM"/>
</dbReference>
<dbReference type="PROSITE" id="PS00602">
    <property type="entry name" value="ALDOLASE_CLASS_II_1"/>
    <property type="match status" value="1"/>
</dbReference>
<organism evidence="15 16">
    <name type="scientific">Corynebacterium falsenii</name>
    <dbReference type="NCBI Taxonomy" id="108486"/>
    <lineage>
        <taxon>Bacteria</taxon>
        <taxon>Bacillati</taxon>
        <taxon>Actinomycetota</taxon>
        <taxon>Actinomycetes</taxon>
        <taxon>Mycobacteriales</taxon>
        <taxon>Corynebacteriaceae</taxon>
        <taxon>Corynebacterium</taxon>
    </lineage>
</organism>
<keyword evidence="8 13" id="KW-0862">Zinc</keyword>
<comment type="catalytic activity">
    <reaction evidence="1 14">
        <text>beta-D-fructose 1,6-bisphosphate = D-glyceraldehyde 3-phosphate + dihydroxyacetone phosphate</text>
        <dbReference type="Rhea" id="RHEA:14729"/>
        <dbReference type="ChEBI" id="CHEBI:32966"/>
        <dbReference type="ChEBI" id="CHEBI:57642"/>
        <dbReference type="ChEBI" id="CHEBI:59776"/>
        <dbReference type="EC" id="4.1.2.13"/>
    </reaction>
</comment>
<feature type="binding site" evidence="12">
    <location>
        <begin position="274"/>
        <end position="277"/>
    </location>
    <ligand>
        <name>dihydroxyacetone phosphate</name>
        <dbReference type="ChEBI" id="CHEBI:57642"/>
    </ligand>
</feature>
<dbReference type="InterPro" id="IPR000771">
    <property type="entry name" value="FBA_II"/>
</dbReference>
<dbReference type="UniPathway" id="UPA00109">
    <property type="reaction ID" value="UER00183"/>
</dbReference>
<feature type="binding site" evidence="12">
    <location>
        <position position="213"/>
    </location>
    <ligand>
        <name>dihydroxyacetone phosphate</name>
        <dbReference type="ChEBI" id="CHEBI:57642"/>
    </ligand>
</feature>
<evidence type="ECO:0000256" key="8">
    <source>
        <dbReference type="ARBA" id="ARBA00022833"/>
    </source>
</evidence>
<dbReference type="Gene3D" id="3.20.20.70">
    <property type="entry name" value="Aldolase class I"/>
    <property type="match status" value="1"/>
</dbReference>
<feature type="binding site" evidence="13">
    <location>
        <position position="252"/>
    </location>
    <ligand>
        <name>Zn(2+)</name>
        <dbReference type="ChEBI" id="CHEBI:29105"/>
        <label>1</label>
        <note>catalytic</note>
    </ligand>
</feature>
<dbReference type="NCBIfam" id="TIGR00167">
    <property type="entry name" value="cbbA"/>
    <property type="match status" value="1"/>
</dbReference>
<comment type="cofactor">
    <cofactor evidence="13 14">
        <name>Zn(2+)</name>
        <dbReference type="ChEBI" id="CHEBI:29105"/>
    </cofactor>
    <text evidence="13 14">Binds 2 Zn(2+) ions per subunit. One is catalytic and the other provides a structural contribution.</text>
</comment>
<protein>
    <recommendedName>
        <fullName evidence="6 14">Fructose-bisphosphate aldolase</fullName>
        <shortName evidence="14">FBP aldolase</shortName>
        <ecNumber evidence="5 14">4.1.2.13</ecNumber>
    </recommendedName>
</protein>
<feature type="binding site" evidence="13">
    <location>
        <position position="161"/>
    </location>
    <ligand>
        <name>Zn(2+)</name>
        <dbReference type="ChEBI" id="CHEBI:29105"/>
        <label>2</label>
    </ligand>
</feature>
<dbReference type="PANTHER" id="PTHR30559:SF0">
    <property type="entry name" value="FRUCTOSE-BISPHOSPHATE ALDOLASE"/>
    <property type="match status" value="1"/>
</dbReference>
<name>A0A418Q5G9_9CORY</name>
<reference evidence="15 16" key="1">
    <citation type="submission" date="2018-09" db="EMBL/GenBank/DDBJ databases">
        <title>Optimization and identification of Corynebacterium falsenii FN1-14 from fish paste.</title>
        <authorList>
            <person name="Daroonpunt R."/>
            <person name="Tanasupawat S."/>
        </authorList>
    </citation>
    <scope>NUCLEOTIDE SEQUENCE [LARGE SCALE GENOMIC DNA]</scope>
    <source>
        <strain evidence="15 16">FN1-14</strain>
    </source>
</reference>
<dbReference type="GO" id="GO:0006096">
    <property type="term" value="P:glycolytic process"/>
    <property type="evidence" value="ECO:0007669"/>
    <property type="project" value="UniProtKB-UniPathway"/>
</dbReference>
<dbReference type="EMBL" id="QXJK01000011">
    <property type="protein sequence ID" value="RIX33883.1"/>
    <property type="molecule type" value="Genomic_DNA"/>
</dbReference>
<comment type="similarity">
    <text evidence="4 14">Belongs to the class II fructose-bisphosphate aldolase family.</text>
</comment>
<dbReference type="EC" id="4.1.2.13" evidence="5 14"/>
<evidence type="ECO:0000256" key="13">
    <source>
        <dbReference type="PIRSR" id="PIRSR001359-3"/>
    </source>
</evidence>
<dbReference type="STRING" id="1451189.CFAL_01310"/>
<evidence type="ECO:0000256" key="7">
    <source>
        <dbReference type="ARBA" id="ARBA00022723"/>
    </source>
</evidence>
<evidence type="ECO:0000256" key="9">
    <source>
        <dbReference type="ARBA" id="ARBA00023152"/>
    </source>
</evidence>
<dbReference type="SUPFAM" id="SSF51569">
    <property type="entry name" value="Aldolase"/>
    <property type="match status" value="1"/>
</dbReference>
<evidence type="ECO:0000256" key="11">
    <source>
        <dbReference type="PIRSR" id="PIRSR001359-1"/>
    </source>
</evidence>
<sequence>MPIATPAVYKDMLDNAKENGFAYPAINCTSSETINAALKGFADAESDGIIQFSTGGAEFGSGLNVKNMVAGAEALAAFAHEAAKHYGINVALHTDHCQKEKLDGFVRPLMEISRQRVEAGENPLFQSHMWDGSAIPIDENLEIAQGLLADAQKANIILEVEIGVVGGEEDGVEAKAGDNLYTTEEDFEKTVDALGTGEKGRYLLAATFGNVHGVYKPGNVKLRPEVLDMGQKVAEKKLGLSEGSKPFDFVFHGGSGSEKEKIEEALRYGVIKMNVDTDTQYAFTNPVARHMFANYDGVFKIDGEVGNKKVYDPRSYLKKAEEGMSVRVVEACRDLHSFGTSVAK</sequence>
<comment type="pathway">
    <text evidence="3 14">Carbohydrate degradation; glycolysis; D-glyceraldehyde 3-phosphate and glycerone phosphate from D-glucose: step 4/4.</text>
</comment>
<evidence type="ECO:0000256" key="1">
    <source>
        <dbReference type="ARBA" id="ARBA00000441"/>
    </source>
</evidence>
<evidence type="ECO:0000256" key="3">
    <source>
        <dbReference type="ARBA" id="ARBA00004714"/>
    </source>
</evidence>
<feature type="binding site" evidence="13">
    <location>
        <position position="131"/>
    </location>
    <ligand>
        <name>Zn(2+)</name>
        <dbReference type="ChEBI" id="CHEBI:29105"/>
        <label>2</label>
    </ligand>
</feature>
<dbReference type="GO" id="GO:0008270">
    <property type="term" value="F:zinc ion binding"/>
    <property type="evidence" value="ECO:0007669"/>
    <property type="project" value="UniProtKB-UniRule"/>
</dbReference>
<dbReference type="PANTHER" id="PTHR30559">
    <property type="entry name" value="FRUCTOSE-BISPHOSPHATE ALDOLASE CLASS 2"/>
    <property type="match status" value="1"/>
</dbReference>
<keyword evidence="9 14" id="KW-0324">Glycolysis</keyword>
<feature type="binding site" evidence="13">
    <location>
        <position position="96"/>
    </location>
    <ligand>
        <name>Zn(2+)</name>
        <dbReference type="ChEBI" id="CHEBI:29105"/>
        <label>1</label>
        <note>catalytic</note>
    </ligand>
</feature>
<keyword evidence="10 14" id="KW-0456">Lyase</keyword>
<dbReference type="NCBIfam" id="TIGR01520">
    <property type="entry name" value="FruBisAldo_II_A"/>
    <property type="match status" value="1"/>
</dbReference>
<evidence type="ECO:0000256" key="14">
    <source>
        <dbReference type="RuleBase" id="RU366023"/>
    </source>
</evidence>
<comment type="caution">
    <text evidence="15">The sequence shown here is derived from an EMBL/GenBank/DDBJ whole genome shotgun (WGS) entry which is preliminary data.</text>
</comment>
<keyword evidence="16" id="KW-1185">Reference proteome</keyword>
<evidence type="ECO:0000256" key="6">
    <source>
        <dbReference type="ARBA" id="ARBA00013779"/>
    </source>
</evidence>
<keyword evidence="7 13" id="KW-0479">Metal-binding</keyword>
<dbReference type="PROSITE" id="PS00806">
    <property type="entry name" value="ALDOLASE_CLASS_II_2"/>
    <property type="match status" value="1"/>
</dbReference>
<dbReference type="Proteomes" id="UP000285278">
    <property type="component" value="Unassembled WGS sequence"/>
</dbReference>
<evidence type="ECO:0000256" key="2">
    <source>
        <dbReference type="ARBA" id="ARBA00002181"/>
    </source>
</evidence>
<feature type="binding site" evidence="13">
    <location>
        <position position="212"/>
    </location>
    <ligand>
        <name>Zn(2+)</name>
        <dbReference type="ChEBI" id="CHEBI:29105"/>
        <label>1</label>
        <note>catalytic</note>
    </ligand>
</feature>
<comment type="function">
    <text evidence="2 14">Catalyzes the aldol condensation of dihydroxyacetone phosphate (DHAP or glycerone-phosphate) with glyceraldehyde 3-phosphate (G3P) to form fructose 1,6-bisphosphate (FBP) in gluconeogenesis and the reverse reaction in glycolysis.</text>
</comment>
<evidence type="ECO:0000256" key="10">
    <source>
        <dbReference type="ARBA" id="ARBA00023239"/>
    </source>
</evidence>
<dbReference type="InterPro" id="IPR006411">
    <property type="entry name" value="Fruct_bisP_bact"/>
</dbReference>
<feature type="binding site" evidence="12">
    <location>
        <begin position="253"/>
        <end position="255"/>
    </location>
    <ligand>
        <name>dihydroxyacetone phosphate</name>
        <dbReference type="ChEBI" id="CHEBI:57642"/>
    </ligand>
</feature>
<evidence type="ECO:0000256" key="12">
    <source>
        <dbReference type="PIRSR" id="PIRSR001359-2"/>
    </source>
</evidence>